<dbReference type="GO" id="GO:0008199">
    <property type="term" value="F:ferric iron binding"/>
    <property type="evidence" value="ECO:0007669"/>
    <property type="project" value="InterPro"/>
</dbReference>
<sequence length="197" mass="21853">MAKQATTKQSATKQDSEQLDNTDKSGEKVTTPKSTASKSASSKTGDISLAAADMSAIVEQLNTLLANYHIFYTNVRGYHWNVRGSDFFTLHVKFEELYTALQIQIDEIAERILTLQGTPLHAYSDFLKISSIKEDKNVSDGVACVKGILTGLTMTIAKEREIIDLADEDDDQGTADQLTAYVQEQEKLVWMYNAYLG</sequence>
<dbReference type="EMBL" id="UGPY01000001">
    <property type="protein sequence ID" value="STY97200.1"/>
    <property type="molecule type" value="Genomic_DNA"/>
</dbReference>
<name>A0A378Q8Q4_FAUOS</name>
<dbReference type="Gene3D" id="1.20.1260.10">
    <property type="match status" value="1"/>
</dbReference>
<evidence type="ECO:0000313" key="5">
    <source>
        <dbReference type="EMBL" id="STY97200.1"/>
    </source>
</evidence>
<evidence type="ECO:0000256" key="2">
    <source>
        <dbReference type="RuleBase" id="RU003875"/>
    </source>
</evidence>
<proteinExistence type="inferred from homology"/>
<dbReference type="PANTHER" id="PTHR42932">
    <property type="entry name" value="GENERAL STRESS PROTEIN 20U"/>
    <property type="match status" value="1"/>
</dbReference>
<feature type="compositionally biased region" description="Low complexity" evidence="3">
    <location>
        <begin position="28"/>
        <end position="41"/>
    </location>
</feature>
<evidence type="ECO:0000259" key="4">
    <source>
        <dbReference type="Pfam" id="PF00210"/>
    </source>
</evidence>
<evidence type="ECO:0000313" key="6">
    <source>
        <dbReference type="Proteomes" id="UP000255230"/>
    </source>
</evidence>
<dbReference type="PROSITE" id="PS00818">
    <property type="entry name" value="DPS_1"/>
    <property type="match status" value="1"/>
</dbReference>
<dbReference type="GO" id="GO:0016722">
    <property type="term" value="F:oxidoreductase activity, acting on metal ions"/>
    <property type="evidence" value="ECO:0007669"/>
    <property type="project" value="InterPro"/>
</dbReference>
<comment type="similarity">
    <text evidence="1 2">Belongs to the Dps family.</text>
</comment>
<dbReference type="InterPro" id="IPR023188">
    <property type="entry name" value="DPS_DNA-bd_CS"/>
</dbReference>
<reference evidence="5 6" key="1">
    <citation type="submission" date="2018-06" db="EMBL/GenBank/DDBJ databases">
        <authorList>
            <consortium name="Pathogen Informatics"/>
            <person name="Doyle S."/>
        </authorList>
    </citation>
    <scope>NUCLEOTIDE SEQUENCE [LARGE SCALE GENOMIC DNA]</scope>
    <source>
        <strain evidence="5 6">NCTC10465</strain>
    </source>
</reference>
<feature type="compositionally biased region" description="Polar residues" evidence="3">
    <location>
        <begin position="1"/>
        <end position="13"/>
    </location>
</feature>
<dbReference type="InterPro" id="IPR002177">
    <property type="entry name" value="DPS_DNA-bd"/>
</dbReference>
<dbReference type="CDD" id="cd01043">
    <property type="entry name" value="DPS"/>
    <property type="match status" value="1"/>
</dbReference>
<gene>
    <name evidence="5" type="ORF">NCTC10465_00980</name>
</gene>
<dbReference type="InterPro" id="IPR008331">
    <property type="entry name" value="Ferritin_DPS_dom"/>
</dbReference>
<evidence type="ECO:0000256" key="3">
    <source>
        <dbReference type="SAM" id="MobiDB-lite"/>
    </source>
</evidence>
<dbReference type="AlphaFoldDB" id="A0A378Q8Q4"/>
<dbReference type="RefSeq" id="WP_406946742.1">
    <property type="nucleotide sequence ID" value="NZ_CBCRZU010000012.1"/>
</dbReference>
<dbReference type="PANTHER" id="PTHR42932:SF1">
    <property type="entry name" value="GENERAL STRESS PROTEIN 20U"/>
    <property type="match status" value="1"/>
</dbReference>
<organism evidence="5 6">
    <name type="scientific">Faucicola osloensis</name>
    <name type="common">Moraxella osloensis</name>
    <dbReference type="NCBI Taxonomy" id="34062"/>
    <lineage>
        <taxon>Bacteria</taxon>
        <taxon>Pseudomonadati</taxon>
        <taxon>Pseudomonadota</taxon>
        <taxon>Gammaproteobacteria</taxon>
        <taxon>Moraxellales</taxon>
        <taxon>Moraxellaceae</taxon>
        <taxon>Faucicola</taxon>
    </lineage>
</organism>
<feature type="region of interest" description="Disordered" evidence="3">
    <location>
        <begin position="1"/>
        <end position="41"/>
    </location>
</feature>
<dbReference type="InterPro" id="IPR012347">
    <property type="entry name" value="Ferritin-like"/>
</dbReference>
<dbReference type="InterPro" id="IPR009078">
    <property type="entry name" value="Ferritin-like_SF"/>
</dbReference>
<protein>
    <submittedName>
        <fullName evidence="5">DNA starvation/stationary phase protection protein Dps</fullName>
    </submittedName>
</protein>
<dbReference type="SUPFAM" id="SSF47240">
    <property type="entry name" value="Ferritin-like"/>
    <property type="match status" value="1"/>
</dbReference>
<evidence type="ECO:0000256" key="1">
    <source>
        <dbReference type="ARBA" id="ARBA00009497"/>
    </source>
</evidence>
<dbReference type="Proteomes" id="UP000255230">
    <property type="component" value="Unassembled WGS sequence"/>
</dbReference>
<dbReference type="Pfam" id="PF00210">
    <property type="entry name" value="Ferritin"/>
    <property type="match status" value="1"/>
</dbReference>
<dbReference type="GeneID" id="35778893"/>
<keyword evidence="6" id="KW-1185">Reference proteome</keyword>
<accession>A0A378Q8Q4</accession>
<dbReference type="PRINTS" id="PR01346">
    <property type="entry name" value="HELNAPAPROT"/>
</dbReference>
<feature type="domain" description="Ferritin/DPS" evidence="4">
    <location>
        <begin position="59"/>
        <end position="197"/>
    </location>
</feature>